<name>A0ABT5LC86_9MOLU</name>
<protein>
    <submittedName>
        <fullName evidence="2">3-bisphosphoglycerate-independent phosphoglycerate mutase</fullName>
    </submittedName>
</protein>
<dbReference type="RefSeq" id="WP_425306206.1">
    <property type="nucleotide sequence ID" value="NZ_JANHJP010000009.1"/>
</dbReference>
<evidence type="ECO:0000313" key="3">
    <source>
        <dbReference type="Proteomes" id="UP001221763"/>
    </source>
</evidence>
<dbReference type="SUPFAM" id="SSF53649">
    <property type="entry name" value="Alkaline phosphatase-like"/>
    <property type="match status" value="1"/>
</dbReference>
<dbReference type="Gene3D" id="3.40.720.10">
    <property type="entry name" value="Alkaline Phosphatase, subunit A"/>
    <property type="match status" value="1"/>
</dbReference>
<reference evidence="2 3" key="1">
    <citation type="journal article" date="2023" name="Plant">
        <title>Draft Genome Sequence Resource of CBPPT1, a 'Candidatus Phytoplasma trifolii'-Related Strain Associated with Potato Purple Top Disease in the Columbia Basin, U.S.A.</title>
        <authorList>
            <person name="Wei W."/>
            <person name="Shao J."/>
            <person name="Bottner-Parker K.D."/>
            <person name="Zhao Y."/>
        </authorList>
    </citation>
    <scope>NUCLEOTIDE SEQUENCE [LARGE SCALE GENOMIC DNA]</scope>
    <source>
        <strain evidence="2 3">CBPPT1</strain>
    </source>
</reference>
<dbReference type="Pfam" id="PF01676">
    <property type="entry name" value="Metalloenzyme"/>
    <property type="match status" value="1"/>
</dbReference>
<comment type="caution">
    <text evidence="2">The sequence shown here is derived from an EMBL/GenBank/DDBJ whole genome shotgun (WGS) entry which is preliminary data.</text>
</comment>
<evidence type="ECO:0000259" key="1">
    <source>
        <dbReference type="Pfam" id="PF01676"/>
    </source>
</evidence>
<dbReference type="InterPro" id="IPR006124">
    <property type="entry name" value="Metalloenzyme"/>
</dbReference>
<proteinExistence type="predicted"/>
<organism evidence="2 3">
    <name type="scientific">Columbia Basin potato purple top phytoplasma</name>
    <dbReference type="NCBI Taxonomy" id="307134"/>
    <lineage>
        <taxon>Bacteria</taxon>
        <taxon>Bacillati</taxon>
        <taxon>Mycoplasmatota</taxon>
        <taxon>Mollicutes</taxon>
        <taxon>Acholeplasmatales</taxon>
        <taxon>Acholeplasmataceae</taxon>
        <taxon>Candidatus Phytoplasma</taxon>
        <taxon>16SrVI (Clover proliferation group)</taxon>
    </lineage>
</organism>
<feature type="domain" description="Metalloenzyme" evidence="1">
    <location>
        <begin position="3"/>
        <end position="52"/>
    </location>
</feature>
<evidence type="ECO:0000313" key="2">
    <source>
        <dbReference type="EMBL" id="MDC9032222.1"/>
    </source>
</evidence>
<accession>A0ABT5LC86</accession>
<dbReference type="InterPro" id="IPR005995">
    <property type="entry name" value="Pgm_bpd_ind"/>
</dbReference>
<dbReference type="PANTHER" id="PTHR31637">
    <property type="entry name" value="2,3-BISPHOSPHOGLYCERATE-INDEPENDENT PHOSPHOGLYCERATE MUTASE"/>
    <property type="match status" value="1"/>
</dbReference>
<dbReference type="EMBL" id="JANHJP010000009">
    <property type="protein sequence ID" value="MDC9032222.1"/>
    <property type="molecule type" value="Genomic_DNA"/>
</dbReference>
<gene>
    <name evidence="2" type="ORF">M8044_000445</name>
</gene>
<keyword evidence="3" id="KW-1185">Reference proteome</keyword>
<dbReference type="PANTHER" id="PTHR31637:SF0">
    <property type="entry name" value="2,3-BISPHOSPHOGLYCERATE-INDEPENDENT PHOSPHOGLYCERATE MUTASE"/>
    <property type="match status" value="1"/>
</dbReference>
<dbReference type="Proteomes" id="UP001221763">
    <property type="component" value="Unassembled WGS sequence"/>
</dbReference>
<sequence>MQKENNAFYLSKAPYLNYLLSNFLNTNLKASGEEVGLPEGQMGNSEVGHLKI</sequence>
<dbReference type="InterPro" id="IPR017850">
    <property type="entry name" value="Alkaline_phosphatase_core_sf"/>
</dbReference>